<evidence type="ECO:0000256" key="5">
    <source>
        <dbReference type="ARBA" id="ARBA00022840"/>
    </source>
</evidence>
<evidence type="ECO:0000313" key="12">
    <source>
        <dbReference type="Proteomes" id="UP000653127"/>
    </source>
</evidence>
<evidence type="ECO:0000256" key="8">
    <source>
        <dbReference type="HAMAP-Rule" id="MF_00092"/>
    </source>
</evidence>
<name>A0A926DVN5_9FIRM</name>
<evidence type="ECO:0000256" key="6">
    <source>
        <dbReference type="ARBA" id="ARBA00022884"/>
    </source>
</evidence>
<keyword evidence="8 11" id="KW-0255">Endonuclease</keyword>
<dbReference type="FunFam" id="3.40.50.300:FF:000830">
    <property type="entry name" value="Endonuclease MutS2"/>
    <property type="match status" value="1"/>
</dbReference>
<sequence length="797" mass="88711">MEQNDQKHYRALELDKILARLADCCSCEESRARALEIEPQTDYPRAVRQMHYTQDAHLLALRFGMPTVLHIKNVKGMLKRAQVGALLNLRELMDISNVLRTIRNLSSYRKNCDDMETALDAMFESLTPHRDLEDIINNNILSEEELADTASPELQRIRRSIRNTELKVRSQLDKLVKSPTYQKYLQDSIITMRDGRFVVPVKQEYRNEIKGMVHDTSSSGATLFVEPIAVVEANNEIRVLQNKEQQEIERIIAGMSAEVGARADVICADYDTVVELDLYFAKARLGRAMKATVPTITDDAVIDLRRARHPMIDQGRVVPTDIRLGGAFDTLVITGPNTGGKTVSLKTLGLFTLMAMCGLMLPVADSSTVSVFDHVLADIGDEQSIEQSLSTFSAHMTNIVSILQRTDHRTLVLLDELGAGTDPIEGAALAIAILSALREKGAKIAATTHYAELKVFALETDGVENASCEFDVESLSPTYRLSIGVPGRSNAFAISERLGLDAYIIEQAKQHVSNENTRFEDVVSQLEDTRLGLEKEKDAAQQIREQAERMKSEIADYKAKLEKEKEREIERAKNEAKRLIDKVRVESQRLVDELEEIKKQKDSEHYANMPAMAKAQMKAGINKLYELADPVRQERENDYVLPRKLVRGDIVSIVDLGKDGTVLSPVDNAGNVMIQVGIMKIKVAQSRLRLDERKNKVTLGGKKGSVGKNITSRAERTGKNELDLRGMTAEEALIELDRFIDGAVLAGLGTITIIHGKGTGALRAAVHRDLKQNKSIKTFRLGVYGEGEDGVTIAELK</sequence>
<dbReference type="PANTHER" id="PTHR48466:SF2">
    <property type="entry name" value="OS10G0509000 PROTEIN"/>
    <property type="match status" value="1"/>
</dbReference>
<comment type="function">
    <text evidence="8">Acts as a ribosome collision sensor, splitting the ribosome into its 2 subunits. Detects stalled/collided 70S ribosomes which it binds and splits by an ATP-hydrolysis driven conformational change. Acts upstream of the ribosome quality control system (RQC), a ribosome-associated complex that mediates the extraction of incompletely synthesized nascent chains from stalled ribosomes and their subsequent degradation. Probably generates substrates for RQC.</text>
</comment>
<keyword evidence="3 8" id="KW-0547">Nucleotide-binding</keyword>
<dbReference type="InterPro" id="IPR000432">
    <property type="entry name" value="DNA_mismatch_repair_MutS_C"/>
</dbReference>
<keyword evidence="12" id="KW-1185">Reference proteome</keyword>
<dbReference type="InterPro" id="IPR046893">
    <property type="entry name" value="MSSS"/>
</dbReference>
<keyword evidence="6 8" id="KW-0694">RNA-binding</keyword>
<feature type="binding site" evidence="8">
    <location>
        <begin position="335"/>
        <end position="342"/>
    </location>
    <ligand>
        <name>ATP</name>
        <dbReference type="ChEBI" id="CHEBI:30616"/>
    </ligand>
</feature>
<evidence type="ECO:0000313" key="11">
    <source>
        <dbReference type="EMBL" id="MBC8545566.1"/>
    </source>
</evidence>
<evidence type="ECO:0000256" key="4">
    <source>
        <dbReference type="ARBA" id="ARBA00022801"/>
    </source>
</evidence>
<dbReference type="InterPro" id="IPR036187">
    <property type="entry name" value="DNA_mismatch_repair_MutS_sf"/>
</dbReference>
<feature type="coiled-coil region" evidence="9">
    <location>
        <begin position="523"/>
        <end position="600"/>
    </location>
</feature>
<dbReference type="Gene3D" id="3.30.1370.110">
    <property type="match status" value="1"/>
</dbReference>
<dbReference type="Pfam" id="PF20297">
    <property type="entry name" value="MSSS"/>
    <property type="match status" value="1"/>
</dbReference>
<dbReference type="RefSeq" id="WP_249281718.1">
    <property type="nucleotide sequence ID" value="NZ_JACRST010000001.1"/>
</dbReference>
<proteinExistence type="inferred from homology"/>
<keyword evidence="1 8" id="KW-0540">Nuclease</keyword>
<reference evidence="11" key="1">
    <citation type="submission" date="2020-08" db="EMBL/GenBank/DDBJ databases">
        <title>Genome public.</title>
        <authorList>
            <person name="Liu C."/>
            <person name="Sun Q."/>
        </authorList>
    </citation>
    <scope>NUCLEOTIDE SEQUENCE</scope>
    <source>
        <strain evidence="11">NSJ-31</strain>
    </source>
</reference>
<evidence type="ECO:0000256" key="9">
    <source>
        <dbReference type="SAM" id="Coils"/>
    </source>
</evidence>
<evidence type="ECO:0000259" key="10">
    <source>
        <dbReference type="PROSITE" id="PS50828"/>
    </source>
</evidence>
<dbReference type="SMART" id="SM00463">
    <property type="entry name" value="SMR"/>
    <property type="match status" value="1"/>
</dbReference>
<comment type="function">
    <text evidence="8">Endonuclease that is involved in the suppression of homologous recombination and thus may have a key role in the control of bacterial genetic diversity.</text>
</comment>
<dbReference type="GO" id="GO:0019843">
    <property type="term" value="F:rRNA binding"/>
    <property type="evidence" value="ECO:0007669"/>
    <property type="project" value="UniProtKB-UniRule"/>
</dbReference>
<dbReference type="GO" id="GO:0004519">
    <property type="term" value="F:endonuclease activity"/>
    <property type="evidence" value="ECO:0007669"/>
    <property type="project" value="UniProtKB-UniRule"/>
</dbReference>
<dbReference type="InterPro" id="IPR045076">
    <property type="entry name" value="MutS"/>
</dbReference>
<dbReference type="SUPFAM" id="SSF160443">
    <property type="entry name" value="SMR domain-like"/>
    <property type="match status" value="1"/>
</dbReference>
<dbReference type="GO" id="GO:0006298">
    <property type="term" value="P:mismatch repair"/>
    <property type="evidence" value="ECO:0007669"/>
    <property type="project" value="InterPro"/>
</dbReference>
<dbReference type="SMART" id="SM00534">
    <property type="entry name" value="MUTSac"/>
    <property type="match status" value="1"/>
</dbReference>
<keyword evidence="2 8" id="KW-0699">rRNA-binding</keyword>
<dbReference type="EC" id="3.1.-.-" evidence="8"/>
<dbReference type="GO" id="GO:0016887">
    <property type="term" value="F:ATP hydrolysis activity"/>
    <property type="evidence" value="ECO:0007669"/>
    <property type="project" value="InterPro"/>
</dbReference>
<keyword evidence="5 8" id="KW-0067">ATP-binding</keyword>
<dbReference type="SUPFAM" id="SSF52540">
    <property type="entry name" value="P-loop containing nucleoside triphosphate hydrolases"/>
    <property type="match status" value="1"/>
</dbReference>
<evidence type="ECO:0000256" key="7">
    <source>
        <dbReference type="ARBA" id="ARBA00023125"/>
    </source>
</evidence>
<dbReference type="Gene3D" id="3.40.50.300">
    <property type="entry name" value="P-loop containing nucleotide triphosphate hydrolases"/>
    <property type="match status" value="1"/>
</dbReference>
<dbReference type="Pfam" id="PF00488">
    <property type="entry name" value="MutS_V"/>
    <property type="match status" value="1"/>
</dbReference>
<dbReference type="PROSITE" id="PS50828">
    <property type="entry name" value="SMR"/>
    <property type="match status" value="1"/>
</dbReference>
<dbReference type="GO" id="GO:0043023">
    <property type="term" value="F:ribosomal large subunit binding"/>
    <property type="evidence" value="ECO:0007669"/>
    <property type="project" value="UniProtKB-UniRule"/>
</dbReference>
<dbReference type="InterPro" id="IPR007696">
    <property type="entry name" value="DNA_mismatch_repair_MutS_core"/>
</dbReference>
<dbReference type="PIRSF" id="PIRSF005814">
    <property type="entry name" value="MutS_YshD"/>
    <property type="match status" value="1"/>
</dbReference>
<dbReference type="EMBL" id="JACRST010000001">
    <property type="protein sequence ID" value="MBC8545566.1"/>
    <property type="molecule type" value="Genomic_DNA"/>
</dbReference>
<dbReference type="InterPro" id="IPR002625">
    <property type="entry name" value="Smr_dom"/>
</dbReference>
<comment type="caution">
    <text evidence="11">The sequence shown here is derived from an EMBL/GenBank/DDBJ whole genome shotgun (WGS) entry which is preliminary data.</text>
</comment>
<dbReference type="InterPro" id="IPR027417">
    <property type="entry name" value="P-loop_NTPase"/>
</dbReference>
<dbReference type="PROSITE" id="PS00486">
    <property type="entry name" value="DNA_MISMATCH_REPAIR_2"/>
    <property type="match status" value="1"/>
</dbReference>
<dbReference type="AlphaFoldDB" id="A0A926DVN5"/>
<feature type="domain" description="Smr" evidence="10">
    <location>
        <begin position="722"/>
        <end position="797"/>
    </location>
</feature>
<dbReference type="SUPFAM" id="SSF48334">
    <property type="entry name" value="DNA repair protein MutS, domain III"/>
    <property type="match status" value="1"/>
</dbReference>
<comment type="similarity">
    <text evidence="8">Belongs to the DNA mismatch repair MutS family. MutS2 subfamily.</text>
</comment>
<keyword evidence="7 8" id="KW-0238">DNA-binding</keyword>
<dbReference type="GO" id="GO:0030983">
    <property type="term" value="F:mismatched DNA binding"/>
    <property type="evidence" value="ECO:0007669"/>
    <property type="project" value="InterPro"/>
</dbReference>
<dbReference type="GO" id="GO:0072344">
    <property type="term" value="P:rescue of stalled ribosome"/>
    <property type="evidence" value="ECO:0007669"/>
    <property type="project" value="UniProtKB-UniRule"/>
</dbReference>
<dbReference type="InterPro" id="IPR036063">
    <property type="entry name" value="Smr_dom_sf"/>
</dbReference>
<organism evidence="11 12">
    <name type="scientific">Ligaoa zhengdingensis</name>
    <dbReference type="NCBI Taxonomy" id="2763658"/>
    <lineage>
        <taxon>Bacteria</taxon>
        <taxon>Bacillati</taxon>
        <taxon>Bacillota</taxon>
        <taxon>Clostridia</taxon>
        <taxon>Eubacteriales</taxon>
        <taxon>Oscillospiraceae</taxon>
        <taxon>Ligaoa</taxon>
    </lineage>
</organism>
<dbReference type="Proteomes" id="UP000653127">
    <property type="component" value="Unassembled WGS sequence"/>
</dbReference>
<dbReference type="InterPro" id="IPR005747">
    <property type="entry name" value="MutS2"/>
</dbReference>
<evidence type="ECO:0000256" key="3">
    <source>
        <dbReference type="ARBA" id="ARBA00022741"/>
    </source>
</evidence>
<evidence type="ECO:0000256" key="1">
    <source>
        <dbReference type="ARBA" id="ARBA00022722"/>
    </source>
</evidence>
<accession>A0A926DVN5</accession>
<dbReference type="SMART" id="SM00533">
    <property type="entry name" value="MUTSd"/>
    <property type="match status" value="1"/>
</dbReference>
<dbReference type="GO" id="GO:0140664">
    <property type="term" value="F:ATP-dependent DNA damage sensor activity"/>
    <property type="evidence" value="ECO:0007669"/>
    <property type="project" value="InterPro"/>
</dbReference>
<dbReference type="Pfam" id="PF01713">
    <property type="entry name" value="Smr"/>
    <property type="match status" value="1"/>
</dbReference>
<keyword evidence="4 8" id="KW-0378">Hydrolase</keyword>
<protein>
    <recommendedName>
        <fullName evidence="8">Endonuclease MutS2</fullName>
        <ecNumber evidence="8">3.1.-.-</ecNumber>
    </recommendedName>
    <alternativeName>
        <fullName evidence="8">Ribosome-associated protein quality control-upstream factor</fullName>
        <shortName evidence="8">RQC-upstream factor</shortName>
        <shortName evidence="8">RqcU</shortName>
        <ecNumber evidence="8">3.6.4.-</ecNumber>
    </alternativeName>
</protein>
<comment type="subunit">
    <text evidence="8">Homodimer. Binds to stalled ribosomes, contacting rRNA.</text>
</comment>
<gene>
    <name evidence="8" type="primary">mutS2</name>
    <name evidence="8" type="synonym">rqcU</name>
    <name evidence="11" type="ORF">H8711_01260</name>
</gene>
<dbReference type="EC" id="3.6.4.-" evidence="8"/>
<evidence type="ECO:0000256" key="2">
    <source>
        <dbReference type="ARBA" id="ARBA00022730"/>
    </source>
</evidence>
<dbReference type="PANTHER" id="PTHR48466">
    <property type="entry name" value="OS10G0509000 PROTEIN-RELATED"/>
    <property type="match status" value="1"/>
</dbReference>
<dbReference type="GO" id="GO:0045910">
    <property type="term" value="P:negative regulation of DNA recombination"/>
    <property type="evidence" value="ECO:0007669"/>
    <property type="project" value="InterPro"/>
</dbReference>
<dbReference type="HAMAP" id="MF_00092">
    <property type="entry name" value="MutS2"/>
    <property type="match status" value="1"/>
</dbReference>
<keyword evidence="9" id="KW-0175">Coiled coil</keyword>
<dbReference type="NCBIfam" id="TIGR01069">
    <property type="entry name" value="mutS2"/>
    <property type="match status" value="1"/>
</dbReference>
<dbReference type="GO" id="GO:0005524">
    <property type="term" value="F:ATP binding"/>
    <property type="evidence" value="ECO:0007669"/>
    <property type="project" value="UniProtKB-UniRule"/>
</dbReference>